<dbReference type="InterPro" id="IPR011766">
    <property type="entry name" value="TPP_enzyme_TPP-bd"/>
</dbReference>
<protein>
    <recommendedName>
        <fullName evidence="3">Thiamine pyrophosphate enzyme TPP-binding domain-containing protein</fullName>
    </recommendedName>
</protein>
<name>X1U8K7_9ZZZZ</name>
<dbReference type="Pfam" id="PF02775">
    <property type="entry name" value="TPP_enzyme_C"/>
    <property type="match status" value="1"/>
</dbReference>
<feature type="domain" description="Thiamine pyrophosphate enzyme TPP-binding" evidence="3">
    <location>
        <begin position="73"/>
        <end position="146"/>
    </location>
</feature>
<dbReference type="AlphaFoldDB" id="X1U8K7"/>
<dbReference type="InterPro" id="IPR029061">
    <property type="entry name" value="THDP-binding"/>
</dbReference>
<dbReference type="EMBL" id="BARW01024074">
    <property type="protein sequence ID" value="GAI88639.1"/>
    <property type="molecule type" value="Genomic_DNA"/>
</dbReference>
<comment type="caution">
    <text evidence="4">The sequence shown here is derived from an EMBL/GenBank/DDBJ whole genome shotgun (WGS) entry which is preliminary data.</text>
</comment>
<sequence length="148" mass="15488">MSERMTRAQITLEERGLTPGSACQGCGAALAARLAFKALGPNVIRLMIPCCPDTMTNNPLVVGVFEGGGAHLSGISRGLKAINRSDVTAVGFFGDGGTYDIGFQGLSAAAERNEDILVITKDNEAYMNTGNQRSGSTPQYAMTSTNPI</sequence>
<gene>
    <name evidence="4" type="ORF">S12H4_39774</name>
</gene>
<dbReference type="GO" id="GO:0016491">
    <property type="term" value="F:oxidoreductase activity"/>
    <property type="evidence" value="ECO:0007669"/>
    <property type="project" value="UniProtKB-KW"/>
</dbReference>
<organism evidence="4">
    <name type="scientific">marine sediment metagenome</name>
    <dbReference type="NCBI Taxonomy" id="412755"/>
    <lineage>
        <taxon>unclassified sequences</taxon>
        <taxon>metagenomes</taxon>
        <taxon>ecological metagenomes</taxon>
    </lineage>
</organism>
<reference evidence="4" key="1">
    <citation type="journal article" date="2014" name="Front. Microbiol.">
        <title>High frequency of phylogenetically diverse reductive dehalogenase-homologous genes in deep subseafloor sedimentary metagenomes.</title>
        <authorList>
            <person name="Kawai M."/>
            <person name="Futagami T."/>
            <person name="Toyoda A."/>
            <person name="Takaki Y."/>
            <person name="Nishi S."/>
            <person name="Hori S."/>
            <person name="Arai W."/>
            <person name="Tsubouchi T."/>
            <person name="Morono Y."/>
            <person name="Uchiyama I."/>
            <person name="Ito T."/>
            <person name="Fujiyama A."/>
            <person name="Inagaki F."/>
            <person name="Takami H."/>
        </authorList>
    </citation>
    <scope>NUCLEOTIDE SEQUENCE</scope>
    <source>
        <strain evidence="4">Expedition CK06-06</strain>
    </source>
</reference>
<feature type="region of interest" description="Disordered" evidence="2">
    <location>
        <begin position="128"/>
        <end position="148"/>
    </location>
</feature>
<accession>X1U8K7</accession>
<evidence type="ECO:0000259" key="3">
    <source>
        <dbReference type="Pfam" id="PF02775"/>
    </source>
</evidence>
<feature type="non-terminal residue" evidence="4">
    <location>
        <position position="148"/>
    </location>
</feature>
<dbReference type="GO" id="GO:0030976">
    <property type="term" value="F:thiamine pyrophosphate binding"/>
    <property type="evidence" value="ECO:0007669"/>
    <property type="project" value="InterPro"/>
</dbReference>
<evidence type="ECO:0000256" key="2">
    <source>
        <dbReference type="SAM" id="MobiDB-lite"/>
    </source>
</evidence>
<evidence type="ECO:0000256" key="1">
    <source>
        <dbReference type="ARBA" id="ARBA00023002"/>
    </source>
</evidence>
<dbReference type="SUPFAM" id="SSF52518">
    <property type="entry name" value="Thiamin diphosphate-binding fold (THDP-binding)"/>
    <property type="match status" value="1"/>
</dbReference>
<evidence type="ECO:0000313" key="4">
    <source>
        <dbReference type="EMBL" id="GAI88639.1"/>
    </source>
</evidence>
<dbReference type="InterPro" id="IPR051479">
    <property type="entry name" value="PorB-like"/>
</dbReference>
<dbReference type="PANTHER" id="PTHR42897">
    <property type="entry name" value="PYRUVATE SYNTHASE SUBUNIT PORB"/>
    <property type="match status" value="1"/>
</dbReference>
<dbReference type="Gene3D" id="3.40.50.970">
    <property type="match status" value="1"/>
</dbReference>
<dbReference type="PANTHER" id="PTHR42897:SF1">
    <property type="entry name" value="2-OXOACID OXIDOREDUCTASE (FERREDOXIN)"/>
    <property type="match status" value="1"/>
</dbReference>
<proteinExistence type="predicted"/>
<keyword evidence="1" id="KW-0560">Oxidoreductase</keyword>